<accession>A0A7E5VXB2</accession>
<dbReference type="SUPFAM" id="SSF52047">
    <property type="entry name" value="RNI-like"/>
    <property type="match status" value="1"/>
</dbReference>
<dbReference type="AlphaFoldDB" id="A0A7E5VXB2"/>
<dbReference type="KEGG" id="tnl:113497579"/>
<dbReference type="PANTHER" id="PTHR46984:SF1">
    <property type="entry name" value="LEUCINE-RICH REPEAT-CONTAINING PROTEIN 71"/>
    <property type="match status" value="1"/>
</dbReference>
<keyword evidence="1" id="KW-1185">Reference proteome</keyword>
<sequence length="465" mass="52661">MNMSDEEYSRAPSRPTPQDLPTFLPYACYQLEAPFDVKILIKVQGDYQKAEDKPKKSRRSLAPTATTASMVPTSDTQLQSSEIMSPQFYDDTVIVLTAVLDTYGRLVELIFYRCVEIPRLLLKIIGFCLPYQTNFYKLTIRWGPLSTVGLYEISKYLTLCQLSEICLDDSPVAGRNYELLLGETTHLRSLSLARCKLDDDDTAKIANLLTHPKPAAKLLSILSLVSNRIGDRGASVLGQTLRSNRTLKYLNLAGNRITDVGASYILRSLMEFLVTQEEILAKRARFLEYLKMKYDVYKKCIKELNQDRNQDDSRMTRRRTVMRTRKTSITSGVSAADALLSRAENMTLELVGTYFDPFTTDCTTPREGQLYCIGNLCLTCLNLSYNNLHYATVELLHDVLTYQSWISGKPGCGLLRINVEGNAMPQDCDEWGYIDELLERAQVAKPKLITKRPSEKIKARASRVI</sequence>
<evidence type="ECO:0000313" key="2">
    <source>
        <dbReference type="RefSeq" id="XP_026732969.1"/>
    </source>
</evidence>
<evidence type="ECO:0000313" key="1">
    <source>
        <dbReference type="Proteomes" id="UP000322000"/>
    </source>
</evidence>
<dbReference type="GeneID" id="113497579"/>
<dbReference type="InterPro" id="IPR053040">
    <property type="entry name" value="LRR-containing_protein_71"/>
</dbReference>
<gene>
    <name evidence="2" type="primary">LOC113497579</name>
</gene>
<organism evidence="1 2">
    <name type="scientific">Trichoplusia ni</name>
    <name type="common">Cabbage looper</name>
    <dbReference type="NCBI Taxonomy" id="7111"/>
    <lineage>
        <taxon>Eukaryota</taxon>
        <taxon>Metazoa</taxon>
        <taxon>Ecdysozoa</taxon>
        <taxon>Arthropoda</taxon>
        <taxon>Hexapoda</taxon>
        <taxon>Insecta</taxon>
        <taxon>Pterygota</taxon>
        <taxon>Neoptera</taxon>
        <taxon>Endopterygota</taxon>
        <taxon>Lepidoptera</taxon>
        <taxon>Glossata</taxon>
        <taxon>Ditrysia</taxon>
        <taxon>Noctuoidea</taxon>
        <taxon>Noctuidae</taxon>
        <taxon>Plusiinae</taxon>
        <taxon>Trichoplusia</taxon>
    </lineage>
</organism>
<dbReference type="InterPro" id="IPR032675">
    <property type="entry name" value="LRR_dom_sf"/>
</dbReference>
<dbReference type="SMART" id="SM00368">
    <property type="entry name" value="LRR_RI"/>
    <property type="match status" value="4"/>
</dbReference>
<protein>
    <submittedName>
        <fullName evidence="2">Leucine-rich repeat-containing protein 71-like</fullName>
    </submittedName>
</protein>
<dbReference type="Gene3D" id="3.80.10.10">
    <property type="entry name" value="Ribonuclease Inhibitor"/>
    <property type="match status" value="1"/>
</dbReference>
<name>A0A7E5VXB2_TRINI</name>
<dbReference type="PROSITE" id="PS51450">
    <property type="entry name" value="LRR"/>
    <property type="match status" value="1"/>
</dbReference>
<dbReference type="PANTHER" id="PTHR46984">
    <property type="entry name" value="LEUCINE-RICH REPEAT-CONTAINING PROTEIN 71"/>
    <property type="match status" value="1"/>
</dbReference>
<reference evidence="2" key="1">
    <citation type="submission" date="2025-08" db="UniProtKB">
        <authorList>
            <consortium name="RefSeq"/>
        </authorList>
    </citation>
    <scope>IDENTIFICATION</scope>
</reference>
<dbReference type="RefSeq" id="XP_026732969.1">
    <property type="nucleotide sequence ID" value="XM_026877168.1"/>
</dbReference>
<dbReference type="OrthoDB" id="272549at2759"/>
<proteinExistence type="predicted"/>
<dbReference type="InterPro" id="IPR001611">
    <property type="entry name" value="Leu-rich_rpt"/>
</dbReference>
<dbReference type="Proteomes" id="UP000322000">
    <property type="component" value="Chromosome 9"/>
</dbReference>
<dbReference type="Pfam" id="PF13516">
    <property type="entry name" value="LRR_6"/>
    <property type="match status" value="4"/>
</dbReference>
<dbReference type="InParanoid" id="A0A7E5VXB2"/>